<proteinExistence type="predicted"/>
<dbReference type="RefSeq" id="WP_130475626.1">
    <property type="nucleotide sequence ID" value="NZ_SFCC01000006.1"/>
</dbReference>
<feature type="transmembrane region" description="Helical" evidence="6">
    <location>
        <begin position="427"/>
        <end position="453"/>
    </location>
</feature>
<dbReference type="OrthoDB" id="3223244at2"/>
<keyword evidence="4 6" id="KW-1133">Transmembrane helix</keyword>
<evidence type="ECO:0000256" key="5">
    <source>
        <dbReference type="ARBA" id="ARBA00023136"/>
    </source>
</evidence>
<comment type="subcellular location">
    <subcellularLocation>
        <location evidence="1">Cell membrane</location>
        <topology evidence="1">Multi-pass membrane protein</topology>
    </subcellularLocation>
</comment>
<dbReference type="EMBL" id="SFCC01000006">
    <property type="protein sequence ID" value="RZQ63373.1"/>
    <property type="molecule type" value="Genomic_DNA"/>
</dbReference>
<evidence type="ECO:0000256" key="6">
    <source>
        <dbReference type="SAM" id="Phobius"/>
    </source>
</evidence>
<reference evidence="8 9" key="1">
    <citation type="submission" date="2019-02" db="EMBL/GenBank/DDBJ databases">
        <title>Draft genome sequence of Amycolatopsis sp. 8-3EHSu isolated from roots of Suaeda maritima.</title>
        <authorList>
            <person name="Duangmal K."/>
            <person name="Chantavorakit T."/>
        </authorList>
    </citation>
    <scope>NUCLEOTIDE SEQUENCE [LARGE SCALE GENOMIC DNA]</scope>
    <source>
        <strain evidence="8 9">8-3EHSu</strain>
    </source>
</reference>
<evidence type="ECO:0000313" key="9">
    <source>
        <dbReference type="Proteomes" id="UP000292003"/>
    </source>
</evidence>
<dbReference type="Pfam" id="PF02687">
    <property type="entry name" value="FtsX"/>
    <property type="match status" value="2"/>
</dbReference>
<evidence type="ECO:0000256" key="3">
    <source>
        <dbReference type="ARBA" id="ARBA00022692"/>
    </source>
</evidence>
<sequence>MFDLAWRTIRARRGGFVAAFVALFFGAAVITASGVLLESGLRSGVTAERYAAAQVVVGGKQEFDGTEGPSTSFAERVPVPGDAVERIARVPGVAAAVPDRSVEVNLLSRPRSVPVYAHGWSSARLAPFTLTAGRQPEAPDEAVLDPGSGLSIGDTVTVTVGAVPSDFRVVGLASAPSLRRQSAVFVTDETAARLSGQIAAVGVLTEPGADPAAVADRITAELGLVSYTGREIGDAEFLDIGQARGFLTVLSASLIGTVAMIVLFVVASTLGLSIQQRRRELAVLRAIAATPRQIHRMIGAEVLLVSVTGAVLGCLPGFAVAGLLRDAFAGIGVLPPDFELAFSPAPAAVALILCVLGGWAAGYFAARRLAREKPVDALVEAAVEPPRLGTVRRTCGFVLLAAGAVAGTVVPMLVPGIGGLGGAAGSVLLLMVGTALLGPYLMRLATAVAAPVLRRGRISGHLAVANSNANARRLSAAVVPLALAVAMAAVQLFTLTTSQAASAEQARAGVTADFVLSGGSAGLSPEIAETVRGMPAVRSALPVVRSQVLVEYPMFDQIEVESFAAQGIEPEHTASTMDLAVTAGSLGELRGDTVALSTTAAGTAGAEVGDTVRVYLGDGTERDLRVVAVYANGLGFGDVTTPRDLLARHTETGFDDAILVSGGDEAALRALAQRYPGLSVLDRPAFAAGQGDQQSATNLVANGLLLLYLVIAVVNTLVMATGARAREFAMLRLIGTSRRHVRRMMTLEAGVVVGAATVIGTAVAAVPLVGISLATTGQALPTVDPLLYGAIVLVTAVIGFCSIGFAARSAMRGRPVDAVGSGA</sequence>
<evidence type="ECO:0000256" key="1">
    <source>
        <dbReference type="ARBA" id="ARBA00004651"/>
    </source>
</evidence>
<dbReference type="PANTHER" id="PTHR30287">
    <property type="entry name" value="MEMBRANE COMPONENT OF PREDICTED ABC SUPERFAMILY METABOLITE UPTAKE TRANSPORTER"/>
    <property type="match status" value="1"/>
</dbReference>
<dbReference type="AlphaFoldDB" id="A0A4Q7JA85"/>
<feature type="transmembrane region" description="Helical" evidence="6">
    <location>
        <begin position="344"/>
        <end position="366"/>
    </location>
</feature>
<feature type="transmembrane region" description="Helical" evidence="6">
    <location>
        <begin position="397"/>
        <end position="421"/>
    </location>
</feature>
<keyword evidence="2" id="KW-1003">Cell membrane</keyword>
<dbReference type="InterPro" id="IPR003838">
    <property type="entry name" value="ABC3_permease_C"/>
</dbReference>
<name>A0A4Q7JA85_9PSEU</name>
<comment type="caution">
    <text evidence="8">The sequence shown here is derived from an EMBL/GenBank/DDBJ whole genome shotgun (WGS) entry which is preliminary data.</text>
</comment>
<keyword evidence="3 6" id="KW-0812">Transmembrane</keyword>
<dbReference type="GO" id="GO:0005886">
    <property type="term" value="C:plasma membrane"/>
    <property type="evidence" value="ECO:0007669"/>
    <property type="project" value="UniProtKB-SubCell"/>
</dbReference>
<organism evidence="8 9">
    <name type="scientific">Amycolatopsis suaedae</name>
    <dbReference type="NCBI Taxonomy" id="2510978"/>
    <lineage>
        <taxon>Bacteria</taxon>
        <taxon>Bacillati</taxon>
        <taxon>Actinomycetota</taxon>
        <taxon>Actinomycetes</taxon>
        <taxon>Pseudonocardiales</taxon>
        <taxon>Pseudonocardiaceae</taxon>
        <taxon>Amycolatopsis</taxon>
    </lineage>
</organism>
<dbReference type="Proteomes" id="UP000292003">
    <property type="component" value="Unassembled WGS sequence"/>
</dbReference>
<dbReference type="InterPro" id="IPR038766">
    <property type="entry name" value="Membrane_comp_ABC_pdt"/>
</dbReference>
<feature type="domain" description="ABC3 transporter permease C-terminal" evidence="7">
    <location>
        <begin position="254"/>
        <end position="367"/>
    </location>
</feature>
<accession>A0A4Q7JA85</accession>
<feature type="transmembrane region" description="Helical" evidence="6">
    <location>
        <begin position="705"/>
        <end position="725"/>
    </location>
</feature>
<feature type="transmembrane region" description="Helical" evidence="6">
    <location>
        <begin position="746"/>
        <end position="774"/>
    </location>
</feature>
<gene>
    <name evidence="8" type="ORF">EWH70_13040</name>
</gene>
<evidence type="ECO:0000259" key="7">
    <source>
        <dbReference type="Pfam" id="PF02687"/>
    </source>
</evidence>
<evidence type="ECO:0000256" key="4">
    <source>
        <dbReference type="ARBA" id="ARBA00022989"/>
    </source>
</evidence>
<evidence type="ECO:0000313" key="8">
    <source>
        <dbReference type="EMBL" id="RZQ63373.1"/>
    </source>
</evidence>
<feature type="transmembrane region" description="Helical" evidence="6">
    <location>
        <begin position="474"/>
        <end position="493"/>
    </location>
</feature>
<feature type="transmembrane region" description="Helical" evidence="6">
    <location>
        <begin position="246"/>
        <end position="272"/>
    </location>
</feature>
<feature type="domain" description="ABC3 transporter permease C-terminal" evidence="7">
    <location>
        <begin position="702"/>
        <end position="812"/>
    </location>
</feature>
<feature type="transmembrane region" description="Helical" evidence="6">
    <location>
        <begin position="302"/>
        <end position="324"/>
    </location>
</feature>
<feature type="transmembrane region" description="Helical" evidence="6">
    <location>
        <begin position="786"/>
        <end position="807"/>
    </location>
</feature>
<protein>
    <submittedName>
        <fullName evidence="8">ABC transporter permease</fullName>
    </submittedName>
</protein>
<dbReference type="PANTHER" id="PTHR30287:SF1">
    <property type="entry name" value="INNER MEMBRANE PROTEIN"/>
    <property type="match status" value="1"/>
</dbReference>
<evidence type="ECO:0000256" key="2">
    <source>
        <dbReference type="ARBA" id="ARBA00022475"/>
    </source>
</evidence>
<keyword evidence="5 6" id="KW-0472">Membrane</keyword>
<keyword evidence="9" id="KW-1185">Reference proteome</keyword>